<dbReference type="Proteomes" id="UP000326302">
    <property type="component" value="Unassembled WGS sequence"/>
</dbReference>
<dbReference type="RefSeq" id="WP_152118880.1">
    <property type="nucleotide sequence ID" value="NZ_QJOW01000001.1"/>
</dbReference>
<organism evidence="2 3">
    <name type="scientific">Halosegnis rubeus</name>
    <dbReference type="NCBI Taxonomy" id="2212850"/>
    <lineage>
        <taxon>Archaea</taxon>
        <taxon>Methanobacteriati</taxon>
        <taxon>Methanobacteriota</taxon>
        <taxon>Stenosarchaea group</taxon>
        <taxon>Halobacteria</taxon>
        <taxon>Halobacteriales</taxon>
        <taxon>Natronomonadaceae</taxon>
        <taxon>Halosegnis</taxon>
    </lineage>
</organism>
<dbReference type="Pfam" id="PF01663">
    <property type="entry name" value="Phosphodiest"/>
    <property type="match status" value="1"/>
</dbReference>
<sequence length="536" mass="59942">MTDLIILGLDGATWDLVDELIEAGRLPNIESLRKQGVDGTLESTFPPITGPAWLSMATGMNPGKTGVFYFQNRTDPDSFEFKTLGSDAFQGKAIWDILNSRGHSVGIFNYPMFYPPYDIDGFAVSGLGSPEDDTITYPSSLKSELDEVSDEYVVKVPYADPKYSNRPEALLEDLLEIVEKREAAIEYLLDSKNPDVFTGVISATDWVQHYFWRYHDEEHILHDPTDPRNDIDAIGQVWERVDQTVGRVAEIAKDEDAQLLIISDHGFGPVNDTFHSNTWLKDAGFTFESDNSFFQRIMTKYFPHLRRIGEPIVSAIPELNNIATSLGKKIRGCPGDAIDWDRSVAFAPQQNLTCGMLYMLSEDENDINSVLNSLKSLEESEPTVESIDVYRPDELYHGPKIELAPDILFTINEFGCAVDPRAVSDSRTFSEGPPMAARSGGHRRNGIYLFNGPQSTKGDGDNAKLIDIAPTVLWALGEPIPQEMDGNVLKSTFHDSFRSNQSERYEPLSSMVNTSESHQRKDSEAAQERLEDLGYL</sequence>
<name>A0A5N5UGW9_9EURY</name>
<dbReference type="OrthoDB" id="198670at2157"/>
<dbReference type="SUPFAM" id="SSF53649">
    <property type="entry name" value="Alkaline phosphatase-like"/>
    <property type="match status" value="1"/>
</dbReference>
<dbReference type="EMBL" id="QJOW01000001">
    <property type="protein sequence ID" value="KAB7517977.1"/>
    <property type="molecule type" value="Genomic_DNA"/>
</dbReference>
<dbReference type="PANTHER" id="PTHR10151:SF120">
    <property type="entry name" value="BIS(5'-ADENOSYL)-TRIPHOSPHATASE"/>
    <property type="match status" value="1"/>
</dbReference>
<dbReference type="GO" id="GO:0016787">
    <property type="term" value="F:hydrolase activity"/>
    <property type="evidence" value="ECO:0007669"/>
    <property type="project" value="UniProtKB-ARBA"/>
</dbReference>
<proteinExistence type="predicted"/>
<dbReference type="PANTHER" id="PTHR10151">
    <property type="entry name" value="ECTONUCLEOTIDE PYROPHOSPHATASE/PHOSPHODIESTERASE"/>
    <property type="match status" value="1"/>
</dbReference>
<comment type="caution">
    <text evidence="2">The sequence shown here is derived from an EMBL/GenBank/DDBJ whole genome shotgun (WGS) entry which is preliminary data.</text>
</comment>
<feature type="region of interest" description="Disordered" evidence="1">
    <location>
        <begin position="500"/>
        <end position="536"/>
    </location>
</feature>
<feature type="region of interest" description="Disordered" evidence="1">
    <location>
        <begin position="425"/>
        <end position="461"/>
    </location>
</feature>
<protein>
    <recommendedName>
        <fullName evidence="4">Type I phosphodiesterase/nucleotide pyrophosphatase</fullName>
    </recommendedName>
</protein>
<evidence type="ECO:0000256" key="1">
    <source>
        <dbReference type="SAM" id="MobiDB-lite"/>
    </source>
</evidence>
<dbReference type="InterPro" id="IPR002591">
    <property type="entry name" value="Phosphodiest/P_Trfase"/>
</dbReference>
<evidence type="ECO:0000313" key="2">
    <source>
        <dbReference type="EMBL" id="KAB7517977.1"/>
    </source>
</evidence>
<accession>A0A5N5UGW9</accession>
<gene>
    <name evidence="2" type="ORF">DMP03_01010</name>
</gene>
<evidence type="ECO:0000313" key="3">
    <source>
        <dbReference type="Proteomes" id="UP000326302"/>
    </source>
</evidence>
<dbReference type="AlphaFoldDB" id="A0A5N5UGW9"/>
<dbReference type="Gene3D" id="3.40.720.10">
    <property type="entry name" value="Alkaline Phosphatase, subunit A"/>
    <property type="match status" value="2"/>
</dbReference>
<feature type="compositionally biased region" description="Basic and acidic residues" evidence="1">
    <location>
        <begin position="517"/>
        <end position="536"/>
    </location>
</feature>
<evidence type="ECO:0008006" key="4">
    <source>
        <dbReference type="Google" id="ProtNLM"/>
    </source>
</evidence>
<reference evidence="2 3" key="1">
    <citation type="submission" date="2019-10" db="EMBL/GenBank/DDBJ databases">
        <title>Unraveling microbial dark matter from salterns through culturing: the case of the genus Halosegnis.</title>
        <authorList>
            <person name="Duran-Viseras A."/>
            <person name="Andrei A.-S."/>
            <person name="Vera-Gargallo B."/>
            <person name="Ghai R."/>
            <person name="Sanchez-Porro C."/>
            <person name="Ventosa A."/>
        </authorList>
    </citation>
    <scope>NUCLEOTIDE SEQUENCE [LARGE SCALE GENOMIC DNA]</scope>
    <source>
        <strain evidence="2 3">F17-44</strain>
    </source>
</reference>
<dbReference type="InterPro" id="IPR017850">
    <property type="entry name" value="Alkaline_phosphatase_core_sf"/>
</dbReference>